<name>A0A0U1PWV0_9BURK</name>
<feature type="binding site" evidence="3">
    <location>
        <position position="106"/>
    </location>
    <ligand>
        <name>substrate</name>
    </ligand>
</feature>
<accession>A0A0U1PWV0</accession>
<dbReference type="GO" id="GO:0019853">
    <property type="term" value="P:L-ascorbic acid biosynthetic process"/>
    <property type="evidence" value="ECO:0007669"/>
    <property type="project" value="TreeGrafter"/>
</dbReference>
<feature type="binding site" evidence="3">
    <location>
        <position position="15"/>
    </location>
    <ligand>
        <name>a divalent metal cation</name>
        <dbReference type="ChEBI" id="CHEBI:60240"/>
    </ligand>
</feature>
<evidence type="ECO:0000313" key="6">
    <source>
        <dbReference type="Proteomes" id="UP000050580"/>
    </source>
</evidence>
<dbReference type="InterPro" id="IPR005511">
    <property type="entry name" value="SMP-30"/>
</dbReference>
<feature type="domain" description="SMP-30/Gluconolactonase/LRE-like region" evidence="4">
    <location>
        <begin position="13"/>
        <end position="262"/>
    </location>
</feature>
<dbReference type="OrthoDB" id="9775406at2"/>
<dbReference type="STRING" id="1610491.AAV94_14010"/>
<dbReference type="PRINTS" id="PR01790">
    <property type="entry name" value="SMP30FAMILY"/>
</dbReference>
<dbReference type="PATRIC" id="fig|1610491.3.peg.2972"/>
<feature type="binding site" evidence="3">
    <location>
        <position position="204"/>
    </location>
    <ligand>
        <name>a divalent metal cation</name>
        <dbReference type="ChEBI" id="CHEBI:60240"/>
    </ligand>
</feature>
<feature type="active site" description="Proton donor/acceptor" evidence="2">
    <location>
        <position position="204"/>
    </location>
</feature>
<proteinExistence type="inferred from homology"/>
<comment type="similarity">
    <text evidence="1">Belongs to the SMP-30/CGR1 family.</text>
</comment>
<keyword evidence="3" id="KW-0862">Zinc</keyword>
<dbReference type="InterPro" id="IPR013658">
    <property type="entry name" value="SGL"/>
</dbReference>
<protein>
    <submittedName>
        <fullName evidence="5">Gluconolactonase</fullName>
    </submittedName>
</protein>
<evidence type="ECO:0000256" key="2">
    <source>
        <dbReference type="PIRSR" id="PIRSR605511-1"/>
    </source>
</evidence>
<dbReference type="PANTHER" id="PTHR10907:SF47">
    <property type="entry name" value="REGUCALCIN"/>
    <property type="match status" value="1"/>
</dbReference>
<evidence type="ECO:0000313" key="5">
    <source>
        <dbReference type="EMBL" id="KKW66907.1"/>
    </source>
</evidence>
<evidence type="ECO:0000256" key="1">
    <source>
        <dbReference type="ARBA" id="ARBA00008853"/>
    </source>
</evidence>
<evidence type="ECO:0000256" key="3">
    <source>
        <dbReference type="PIRSR" id="PIRSR605511-2"/>
    </source>
</evidence>
<reference evidence="5 6" key="1">
    <citation type="submission" date="2015-05" db="EMBL/GenBank/DDBJ databases">
        <title>Draft genome sequence of Lampropedia sp. CT6, isolated from the microbial mat of a hot water spring, located at Manikaran, India.</title>
        <authorList>
            <person name="Tripathi C."/>
            <person name="Rani P."/>
            <person name="Mahato N.K."/>
            <person name="Lal R."/>
        </authorList>
    </citation>
    <scope>NUCLEOTIDE SEQUENCE [LARGE SCALE GENOMIC DNA]</scope>
    <source>
        <strain evidence="5 6">CT6</strain>
    </source>
</reference>
<feature type="binding site" evidence="3">
    <location>
        <position position="153"/>
    </location>
    <ligand>
        <name>a divalent metal cation</name>
        <dbReference type="ChEBI" id="CHEBI:60240"/>
    </ligand>
</feature>
<dbReference type="Pfam" id="PF08450">
    <property type="entry name" value="SGL"/>
    <property type="match status" value="1"/>
</dbReference>
<feature type="binding site" evidence="3">
    <location>
        <position position="104"/>
    </location>
    <ligand>
        <name>substrate</name>
    </ligand>
</feature>
<dbReference type="AlphaFoldDB" id="A0A0U1PWV0"/>
<dbReference type="PANTHER" id="PTHR10907">
    <property type="entry name" value="REGUCALCIN"/>
    <property type="match status" value="1"/>
</dbReference>
<sequence length="296" mass="31759">MHAELLVHTHDTVGESPVWDPVGNCLYWTDIDASRVHRLDWNSQTVRTWTTPEKVGCIGLHAHGGLVAGMVTQIAHLALPETDNAPATLQAVIHTCTHAQAQMRCNDGRVDRQGRFWSTTMVMNMGLAAPAGQLLVTTAGQTRQVWQGLVTPNGTAFSPDGQTLYLSDSHPSVQKVWAFDVAADGSLHNQRLFIDMQPMPGRPDGAAVDADGCYWICGNDAGVVYRFTPDGRLDRSVSVPVDKPAMCAFAGPRLDTLVITSIRPAQPPGGQEALAGAVFAVVPGVTGLPEACYRAE</sequence>
<dbReference type="EMBL" id="LBNQ01000041">
    <property type="protein sequence ID" value="KKW66907.1"/>
    <property type="molecule type" value="Genomic_DNA"/>
</dbReference>
<gene>
    <name evidence="5" type="ORF">AAV94_14010</name>
</gene>
<keyword evidence="6" id="KW-1185">Reference proteome</keyword>
<dbReference type="Gene3D" id="2.120.10.30">
    <property type="entry name" value="TolB, C-terminal domain"/>
    <property type="match status" value="1"/>
</dbReference>
<dbReference type="Proteomes" id="UP000050580">
    <property type="component" value="Unassembled WGS sequence"/>
</dbReference>
<keyword evidence="3" id="KW-0479">Metal-binding</keyword>
<comment type="caution">
    <text evidence="5">The sequence shown here is derived from an EMBL/GenBank/DDBJ whole genome shotgun (WGS) entry which is preliminary data.</text>
</comment>
<dbReference type="InterPro" id="IPR011042">
    <property type="entry name" value="6-blade_b-propeller_TolB-like"/>
</dbReference>
<dbReference type="SUPFAM" id="SSF63829">
    <property type="entry name" value="Calcium-dependent phosphotriesterase"/>
    <property type="match status" value="1"/>
</dbReference>
<evidence type="ECO:0000259" key="4">
    <source>
        <dbReference type="Pfam" id="PF08450"/>
    </source>
</evidence>
<dbReference type="GO" id="GO:0004341">
    <property type="term" value="F:gluconolactonase activity"/>
    <property type="evidence" value="ECO:0007669"/>
    <property type="project" value="TreeGrafter"/>
</dbReference>
<comment type="cofactor">
    <cofactor evidence="3">
        <name>Zn(2+)</name>
        <dbReference type="ChEBI" id="CHEBI:29105"/>
    </cofactor>
    <text evidence="3">Binds 1 divalent metal cation per subunit.</text>
</comment>
<organism evidence="5 6">
    <name type="scientific">Lampropedia cohaerens</name>
    <dbReference type="NCBI Taxonomy" id="1610491"/>
    <lineage>
        <taxon>Bacteria</taxon>
        <taxon>Pseudomonadati</taxon>
        <taxon>Pseudomonadota</taxon>
        <taxon>Betaproteobacteria</taxon>
        <taxon>Burkholderiales</taxon>
        <taxon>Comamonadaceae</taxon>
        <taxon>Lampropedia</taxon>
    </lineage>
</organism>
<dbReference type="GO" id="GO:0005509">
    <property type="term" value="F:calcium ion binding"/>
    <property type="evidence" value="ECO:0007669"/>
    <property type="project" value="TreeGrafter"/>
</dbReference>